<dbReference type="KEGG" id="lmq:LMM7_0114"/>
<evidence type="ECO:0000313" key="1">
    <source>
        <dbReference type="EMBL" id="AEH91120.1"/>
    </source>
</evidence>
<dbReference type="Proteomes" id="UP000000486">
    <property type="component" value="Chromosome"/>
</dbReference>
<gene>
    <name evidence="1" type="ordered locus">LMM7_0114</name>
</gene>
<dbReference type="HOGENOM" id="CLU_2479620_0_0_9"/>
<dbReference type="AlphaFoldDB" id="A0A0E0UT28"/>
<reference evidence="1 2" key="1">
    <citation type="journal article" date="2011" name="J. Bacteriol.">
        <title>Genome sequence of the nonpathogenic Listeria monocytogenes serovar 4a strain M7.</title>
        <authorList>
            <person name="Chen J."/>
            <person name="Xia Y."/>
            <person name="Cheng C."/>
            <person name="Fang C."/>
            <person name="Shan Y."/>
            <person name="Jin G."/>
            <person name="Fang W."/>
        </authorList>
    </citation>
    <scope>NUCLEOTIDE SEQUENCE [LARGE SCALE GENOMIC DNA]</scope>
    <source>
        <strain evidence="1 2">M7</strain>
    </source>
</reference>
<dbReference type="EMBL" id="CP002816">
    <property type="protein sequence ID" value="AEH91120.1"/>
    <property type="molecule type" value="Genomic_DNA"/>
</dbReference>
<protein>
    <recommendedName>
        <fullName evidence="4">AcrIIA4 family anti-CRISPR protein</fullName>
    </recommendedName>
</protein>
<dbReference type="PDB" id="5VW1">
    <property type="method" value="X-ray"/>
    <property type="resolution" value="2.60 A"/>
    <property type="chains" value="B=1-87"/>
</dbReference>
<reference evidence="3" key="2">
    <citation type="journal article" date="2017" name="Mol. Cell">
        <title>Inhibition Mechanism of an Anti-CRISPR Suppressor AcrIIA4 Targeting SpyCas9.</title>
        <authorList>
            <person name="Yang H."/>
            <person name="Patel D.J."/>
        </authorList>
    </citation>
    <scope>X-RAY CRYSTALLOGRAPHY (2.60 ANGSTROMS)</scope>
</reference>
<evidence type="ECO:0007829" key="3">
    <source>
        <dbReference type="PDB" id="5VW1"/>
    </source>
</evidence>
<dbReference type="Pfam" id="PF24304">
    <property type="entry name" value="AcrIIA4"/>
    <property type="match status" value="1"/>
</dbReference>
<organism evidence="1 2">
    <name type="scientific">Listeria monocytogenes serotype 4a (strain M7)</name>
    <dbReference type="NCBI Taxonomy" id="1030009"/>
    <lineage>
        <taxon>Bacteria</taxon>
        <taxon>Bacillati</taxon>
        <taxon>Bacillota</taxon>
        <taxon>Bacilli</taxon>
        <taxon>Bacillales</taxon>
        <taxon>Listeriaceae</taxon>
        <taxon>Listeria</taxon>
    </lineage>
</organism>
<sequence length="87" mass="10146">MNISELIREIKNKDYAVRLEGTDDNSITKLIIDVDNDGNEYVISESKNESIAEKFASTFKNGWNKEYEDEEEFYNDMQSIILKSELN</sequence>
<dbReference type="InterPro" id="IPR056215">
    <property type="entry name" value="AcrIIA4-like"/>
</dbReference>
<accession>A0A0E0UT28</accession>
<keyword evidence="3" id="KW-0002">3D-structure</keyword>
<dbReference type="SMR" id="A0A0E0UT28"/>
<evidence type="ECO:0000313" key="2">
    <source>
        <dbReference type="Proteomes" id="UP000000486"/>
    </source>
</evidence>
<name>A0A0E0UT28_LISMM</name>
<proteinExistence type="evidence at protein level"/>
<dbReference type="NCBIfam" id="NF033946">
    <property type="entry name" value="AcrIIA4_fam"/>
    <property type="match status" value="1"/>
</dbReference>
<dbReference type="PATRIC" id="fig|1030009.3.peg.110"/>
<evidence type="ECO:0008006" key="4">
    <source>
        <dbReference type="Google" id="ProtNLM"/>
    </source>
</evidence>